<dbReference type="EMBL" id="BGPR01011359">
    <property type="protein sequence ID" value="GBN50925.1"/>
    <property type="molecule type" value="Genomic_DNA"/>
</dbReference>
<dbReference type="Proteomes" id="UP000499080">
    <property type="component" value="Unassembled WGS sequence"/>
</dbReference>
<organism evidence="1 2">
    <name type="scientific">Araneus ventricosus</name>
    <name type="common">Orbweaver spider</name>
    <name type="synonym">Epeira ventricosa</name>
    <dbReference type="NCBI Taxonomy" id="182803"/>
    <lineage>
        <taxon>Eukaryota</taxon>
        <taxon>Metazoa</taxon>
        <taxon>Ecdysozoa</taxon>
        <taxon>Arthropoda</taxon>
        <taxon>Chelicerata</taxon>
        <taxon>Arachnida</taxon>
        <taxon>Araneae</taxon>
        <taxon>Araneomorphae</taxon>
        <taxon>Entelegynae</taxon>
        <taxon>Araneoidea</taxon>
        <taxon>Araneidae</taxon>
        <taxon>Araneus</taxon>
    </lineage>
</organism>
<evidence type="ECO:0000313" key="2">
    <source>
        <dbReference type="Proteomes" id="UP000499080"/>
    </source>
</evidence>
<sequence>MQNAEAPTMGTKLKEDGSLIGDIRSITYKLLHKKIMHRLNKSLVPKMKNFDILTESPLDIIYGVTRLLVLTLIGDRTRQNKHLPRNNVVSQRKRSTARGRILWIIHYP</sequence>
<evidence type="ECO:0000313" key="1">
    <source>
        <dbReference type="EMBL" id="GBN50925.1"/>
    </source>
</evidence>
<comment type="caution">
    <text evidence="1">The sequence shown here is derived from an EMBL/GenBank/DDBJ whole genome shotgun (WGS) entry which is preliminary data.</text>
</comment>
<protein>
    <submittedName>
        <fullName evidence="1">Uncharacterized protein</fullName>
    </submittedName>
</protein>
<dbReference type="AlphaFoldDB" id="A0A4Y2PG20"/>
<gene>
    <name evidence="1" type="ORF">AVEN_137802_1</name>
</gene>
<name>A0A4Y2PG20_ARAVE</name>
<accession>A0A4Y2PG20</accession>
<reference evidence="1 2" key="1">
    <citation type="journal article" date="2019" name="Sci. Rep.">
        <title>Orb-weaving spider Araneus ventricosus genome elucidates the spidroin gene catalogue.</title>
        <authorList>
            <person name="Kono N."/>
            <person name="Nakamura H."/>
            <person name="Ohtoshi R."/>
            <person name="Moran D.A.P."/>
            <person name="Shinohara A."/>
            <person name="Yoshida Y."/>
            <person name="Fujiwara M."/>
            <person name="Mori M."/>
            <person name="Tomita M."/>
            <person name="Arakawa K."/>
        </authorList>
    </citation>
    <scope>NUCLEOTIDE SEQUENCE [LARGE SCALE GENOMIC DNA]</scope>
</reference>
<proteinExistence type="predicted"/>
<keyword evidence="2" id="KW-1185">Reference proteome</keyword>